<sequence length="141" mass="16043">MQERIFYSAQTNGFYPYSLFDDYNNAGNWPNDAVEISDRWYNYLLDGQSTGKIITSNEYGLPILSDPPMPSKDELIQVAEVEKQRLLTGATIVIAPLQDAVDLGIATEKEISLLQEWKKYRVLINRIDSSTAPDIDWPELP</sequence>
<name>A0A653BYH7_CALMS</name>
<dbReference type="InterPro" id="IPR003458">
    <property type="entry name" value="Phage_T4_Gp38_tail_assem"/>
</dbReference>
<gene>
    <name evidence="1" type="ORF">CALMAC_LOCUS4767</name>
</gene>
<keyword evidence="2" id="KW-1185">Reference proteome</keyword>
<dbReference type="PANTHER" id="PTHR34413:SF2">
    <property type="entry name" value="PROPHAGE TAIL FIBER ASSEMBLY PROTEIN HOMOLOG TFAE-RELATED"/>
    <property type="match status" value="1"/>
</dbReference>
<evidence type="ECO:0008006" key="3">
    <source>
        <dbReference type="Google" id="ProtNLM"/>
    </source>
</evidence>
<dbReference type="InterPro" id="IPR051220">
    <property type="entry name" value="TFA_Chaperone"/>
</dbReference>
<organism evidence="1 2">
    <name type="scientific">Callosobruchus maculatus</name>
    <name type="common">Southern cowpea weevil</name>
    <name type="synonym">Pulse bruchid</name>
    <dbReference type="NCBI Taxonomy" id="64391"/>
    <lineage>
        <taxon>Eukaryota</taxon>
        <taxon>Metazoa</taxon>
        <taxon>Ecdysozoa</taxon>
        <taxon>Arthropoda</taxon>
        <taxon>Hexapoda</taxon>
        <taxon>Insecta</taxon>
        <taxon>Pterygota</taxon>
        <taxon>Neoptera</taxon>
        <taxon>Endopterygota</taxon>
        <taxon>Coleoptera</taxon>
        <taxon>Polyphaga</taxon>
        <taxon>Cucujiformia</taxon>
        <taxon>Chrysomeloidea</taxon>
        <taxon>Chrysomelidae</taxon>
        <taxon>Bruchinae</taxon>
        <taxon>Bruchini</taxon>
        <taxon>Callosobruchus</taxon>
    </lineage>
</organism>
<proteinExistence type="predicted"/>
<accession>A0A653BYH7</accession>
<dbReference type="EMBL" id="CAACVG010006594">
    <property type="protein sequence ID" value="VEN40682.1"/>
    <property type="molecule type" value="Genomic_DNA"/>
</dbReference>
<dbReference type="Pfam" id="PF02413">
    <property type="entry name" value="Caudo_TAP"/>
    <property type="match status" value="1"/>
</dbReference>
<dbReference type="PANTHER" id="PTHR34413">
    <property type="entry name" value="PROPHAGE TAIL FIBER ASSEMBLY PROTEIN HOMOLOG TFAE-RELATED-RELATED"/>
    <property type="match status" value="1"/>
</dbReference>
<evidence type="ECO:0000313" key="1">
    <source>
        <dbReference type="EMBL" id="VEN40682.1"/>
    </source>
</evidence>
<evidence type="ECO:0000313" key="2">
    <source>
        <dbReference type="Proteomes" id="UP000410492"/>
    </source>
</evidence>
<protein>
    <recommendedName>
        <fullName evidence="3">Tail fiber assembly protein</fullName>
    </recommendedName>
</protein>
<dbReference type="Proteomes" id="UP000410492">
    <property type="component" value="Unassembled WGS sequence"/>
</dbReference>
<dbReference type="AlphaFoldDB" id="A0A653BYH7"/>
<reference evidence="1 2" key="1">
    <citation type="submission" date="2019-01" db="EMBL/GenBank/DDBJ databases">
        <authorList>
            <person name="Sayadi A."/>
        </authorList>
    </citation>
    <scope>NUCLEOTIDE SEQUENCE [LARGE SCALE GENOMIC DNA]</scope>
</reference>